<protein>
    <submittedName>
        <fullName evidence="1">Uncharacterized protein</fullName>
    </submittedName>
</protein>
<evidence type="ECO:0000313" key="1">
    <source>
        <dbReference type="EMBL" id="CAE7514725.1"/>
    </source>
</evidence>
<accession>A0A812T3M0</accession>
<gene>
    <name evidence="1" type="ORF">SNEC2469_LOCUS14713</name>
</gene>
<keyword evidence="2" id="KW-1185">Reference proteome</keyword>
<dbReference type="AlphaFoldDB" id="A0A812T3M0"/>
<name>A0A812T3M0_9DINO</name>
<evidence type="ECO:0000313" key="2">
    <source>
        <dbReference type="Proteomes" id="UP000601435"/>
    </source>
</evidence>
<comment type="caution">
    <text evidence="1">The sequence shown here is derived from an EMBL/GenBank/DDBJ whole genome shotgun (WGS) entry which is preliminary data.</text>
</comment>
<sequence length="147" mass="16828">MKRKQSFLDKYLECNSLPSVPTHISGEIKQLNLLVPRQARGTTRAEIEAKWKSSESYAKVLSALSDVEIKRRRTDAVFAAGLHRFGDPEEEEIYDFHEHFAGMHKLTNVVRSYGFRARMFDVPCPVLYSKRMDILTSFGFLLAMNAA</sequence>
<proteinExistence type="predicted"/>
<dbReference type="EMBL" id="CAJNJA010023682">
    <property type="protein sequence ID" value="CAE7514725.1"/>
    <property type="molecule type" value="Genomic_DNA"/>
</dbReference>
<reference evidence="1" key="1">
    <citation type="submission" date="2021-02" db="EMBL/GenBank/DDBJ databases">
        <authorList>
            <person name="Dougan E. K."/>
            <person name="Rhodes N."/>
            <person name="Thang M."/>
            <person name="Chan C."/>
        </authorList>
    </citation>
    <scope>NUCLEOTIDE SEQUENCE</scope>
</reference>
<dbReference type="Proteomes" id="UP000601435">
    <property type="component" value="Unassembled WGS sequence"/>
</dbReference>
<organism evidence="1 2">
    <name type="scientific">Symbiodinium necroappetens</name>
    <dbReference type="NCBI Taxonomy" id="1628268"/>
    <lineage>
        <taxon>Eukaryota</taxon>
        <taxon>Sar</taxon>
        <taxon>Alveolata</taxon>
        <taxon>Dinophyceae</taxon>
        <taxon>Suessiales</taxon>
        <taxon>Symbiodiniaceae</taxon>
        <taxon>Symbiodinium</taxon>
    </lineage>
</organism>